<name>A0A2K1P8J0_9BACT</name>
<comment type="caution">
    <text evidence="5">The sequence shown here is derived from an EMBL/GenBank/DDBJ whole genome shotgun (WGS) entry which is preliminary data.</text>
</comment>
<proteinExistence type="predicted"/>
<dbReference type="InterPro" id="IPR036188">
    <property type="entry name" value="FAD/NAD-bd_sf"/>
</dbReference>
<evidence type="ECO:0000313" key="6">
    <source>
        <dbReference type="Proteomes" id="UP000236604"/>
    </source>
</evidence>
<dbReference type="Pfam" id="PF07992">
    <property type="entry name" value="Pyr_redox_2"/>
    <property type="match status" value="1"/>
</dbReference>
<gene>
    <name evidence="5" type="ORF">X927_06630</name>
</gene>
<protein>
    <recommendedName>
        <fullName evidence="4">FAD/NAD(P)-binding domain-containing protein</fullName>
    </recommendedName>
</protein>
<keyword evidence="3" id="KW-0274">FAD</keyword>
<dbReference type="PANTHER" id="PTHR43429:SF3">
    <property type="entry name" value="NITRITE REDUCTASE [NAD(P)H]"/>
    <property type="match status" value="1"/>
</dbReference>
<dbReference type="RefSeq" id="WP_103077268.1">
    <property type="nucleotide sequence ID" value="NZ_AZRN01000025.1"/>
</dbReference>
<evidence type="ECO:0000256" key="1">
    <source>
        <dbReference type="ARBA" id="ARBA00001974"/>
    </source>
</evidence>
<evidence type="ECO:0000313" key="5">
    <source>
        <dbReference type="EMBL" id="PNR99103.1"/>
    </source>
</evidence>
<keyword evidence="2" id="KW-0285">Flavoprotein</keyword>
<dbReference type="PRINTS" id="PR00368">
    <property type="entry name" value="FADPNR"/>
</dbReference>
<accession>A0A2K1P8J0</accession>
<dbReference type="PRINTS" id="PR00411">
    <property type="entry name" value="PNDRDTASEI"/>
</dbReference>
<dbReference type="AlphaFoldDB" id="A0A2K1P8J0"/>
<keyword evidence="6" id="KW-1185">Reference proteome</keyword>
<dbReference type="Proteomes" id="UP000236604">
    <property type="component" value="Unassembled WGS sequence"/>
</dbReference>
<dbReference type="Gene3D" id="3.50.50.60">
    <property type="entry name" value="FAD/NAD(P)-binding domain"/>
    <property type="match status" value="2"/>
</dbReference>
<dbReference type="PANTHER" id="PTHR43429">
    <property type="entry name" value="PYRIDINE NUCLEOTIDE-DISULFIDE OXIDOREDUCTASE DOMAIN-CONTAINING"/>
    <property type="match status" value="1"/>
</dbReference>
<comment type="cofactor">
    <cofactor evidence="1">
        <name>FAD</name>
        <dbReference type="ChEBI" id="CHEBI:57692"/>
    </cofactor>
</comment>
<dbReference type="EMBL" id="AZRN01000025">
    <property type="protein sequence ID" value="PNR99103.1"/>
    <property type="molecule type" value="Genomic_DNA"/>
</dbReference>
<dbReference type="InterPro" id="IPR023753">
    <property type="entry name" value="FAD/NAD-binding_dom"/>
</dbReference>
<sequence>MNKTVVIIGSGPSGVSVVSNLRKQGFKGTIIMLSAEEVPPYSPAALGEYLIRDNEEILFWHGRNFCVENEVECFPGERVMEIETDVKRVRTEKDRIIDYDTLVIASGSSLYIPPTVQGADRRDLLNFKTLAGADRIKEMARKGGASAVIVGGGFIGVEIALCLSKIGISPSVLNRRGWIMPRLLDPETSEYVLEDLRSQGVNPLLNTEAAKFFGDDHIIGLETTDGRRIDADIFIAATGVKPNVDFLSGSGIDCDEYGISVDSKLRTNDKNVYACGDVAKTIDLVTGESKSHGLYPVAVSHGQTVAMNILGYDFDYEKQVSMNSLKELSFKIIVVGALEGDEIKYKKNGILRKVYLQDGKLNGFVLVRDISGAGYLLSLLRKRKRVDTLGYSLVDPSFSPAYGVTSLV</sequence>
<evidence type="ECO:0000256" key="2">
    <source>
        <dbReference type="ARBA" id="ARBA00022630"/>
    </source>
</evidence>
<dbReference type="GO" id="GO:0016491">
    <property type="term" value="F:oxidoreductase activity"/>
    <property type="evidence" value="ECO:0007669"/>
    <property type="project" value="InterPro"/>
</dbReference>
<evidence type="ECO:0000259" key="4">
    <source>
        <dbReference type="Pfam" id="PF07992"/>
    </source>
</evidence>
<dbReference type="SUPFAM" id="SSF51905">
    <property type="entry name" value="FAD/NAD(P)-binding domain"/>
    <property type="match status" value="1"/>
</dbReference>
<organism evidence="5 6">
    <name type="scientific">Petrotoga mexicana DSM 14811</name>
    <dbReference type="NCBI Taxonomy" id="1122954"/>
    <lineage>
        <taxon>Bacteria</taxon>
        <taxon>Thermotogati</taxon>
        <taxon>Thermotogota</taxon>
        <taxon>Thermotogae</taxon>
        <taxon>Petrotogales</taxon>
        <taxon>Petrotogaceae</taxon>
        <taxon>Petrotoga</taxon>
    </lineage>
</organism>
<dbReference type="InterPro" id="IPR050260">
    <property type="entry name" value="FAD-bd_OxRdtase"/>
</dbReference>
<reference evidence="5 6" key="1">
    <citation type="submission" date="2013-12" db="EMBL/GenBank/DDBJ databases">
        <title>Comparative genomics of Petrotoga isolates.</title>
        <authorList>
            <person name="Nesbo C.L."/>
            <person name="Charchuk R."/>
            <person name="Chow K."/>
        </authorList>
    </citation>
    <scope>NUCLEOTIDE SEQUENCE [LARGE SCALE GENOMIC DNA]</scope>
    <source>
        <strain evidence="5 6">DSM 14811</strain>
    </source>
</reference>
<feature type="domain" description="FAD/NAD(P)-binding" evidence="4">
    <location>
        <begin position="4"/>
        <end position="290"/>
    </location>
</feature>
<evidence type="ECO:0000256" key="3">
    <source>
        <dbReference type="ARBA" id="ARBA00022827"/>
    </source>
</evidence>